<evidence type="ECO:0000313" key="3">
    <source>
        <dbReference type="Proteomes" id="UP000192601"/>
    </source>
</evidence>
<sequence length="171" mass="18283">MKPASTPEKRLVQLGIELPAPAPAAGRYLAAKSDRDLVFISGHGPIWNGHGGSVPGIRGKVGIDLTPEAARSAARLTGLFLLSALRAEVESLDRVRSVLKLFGMVNCAPGFTDTPAVIDGCSELLVQVFGEKVGRHARSAVGMAELPFDICVEIEMLVAVKRRCCPRGRRR</sequence>
<dbReference type="CDD" id="cd02199">
    <property type="entry name" value="YjgF_YER057c_UK114_like_1"/>
    <property type="match status" value="1"/>
</dbReference>
<dbReference type="SUPFAM" id="SSF55298">
    <property type="entry name" value="YjgF-like"/>
    <property type="match status" value="1"/>
</dbReference>
<evidence type="ECO:0000259" key="1">
    <source>
        <dbReference type="Pfam" id="PF14588"/>
    </source>
</evidence>
<dbReference type="PANTHER" id="PTHR43760">
    <property type="entry name" value="ENDORIBONUCLEASE-RELATED"/>
    <property type="match status" value="1"/>
</dbReference>
<comment type="caution">
    <text evidence="2">The sequence shown here is derived from an EMBL/GenBank/DDBJ whole genome shotgun (WGS) entry which is preliminary data.</text>
</comment>
<dbReference type="InterPro" id="IPR035959">
    <property type="entry name" value="RutC-like_sf"/>
</dbReference>
<dbReference type="AlphaFoldDB" id="A0A1X0KBR2"/>
<dbReference type="InterPro" id="IPR013813">
    <property type="entry name" value="Endoribo_LPSP/chorism_mut-like"/>
</dbReference>
<dbReference type="PANTHER" id="PTHR43760:SF1">
    <property type="entry name" value="ENDORIBONUCLEASE L-PSP_CHORISMATE MUTASE-LIKE DOMAIN-CONTAINING PROTEIN"/>
    <property type="match status" value="1"/>
</dbReference>
<dbReference type="Pfam" id="PF14588">
    <property type="entry name" value="YjgF_endoribonc"/>
    <property type="match status" value="1"/>
</dbReference>
<dbReference type="Proteomes" id="UP000192601">
    <property type="component" value="Unassembled WGS sequence"/>
</dbReference>
<organism evidence="2 3">
    <name type="scientific">Mycobacterium scrofulaceum</name>
    <dbReference type="NCBI Taxonomy" id="1783"/>
    <lineage>
        <taxon>Bacteria</taxon>
        <taxon>Bacillati</taxon>
        <taxon>Actinomycetota</taxon>
        <taxon>Actinomycetes</taxon>
        <taxon>Mycobacteriales</taxon>
        <taxon>Mycobacteriaceae</taxon>
        <taxon>Mycobacterium</taxon>
    </lineage>
</organism>
<name>A0A1X0KBR2_MYCSC</name>
<dbReference type="Gene3D" id="3.30.1330.40">
    <property type="entry name" value="RutC-like"/>
    <property type="match status" value="1"/>
</dbReference>
<keyword evidence="3" id="KW-1185">Reference proteome</keyword>
<gene>
    <name evidence="2" type="ORF">BST44_18755</name>
</gene>
<feature type="domain" description="Endoribonuclease L-PSP/chorismate mutase-like" evidence="1">
    <location>
        <begin position="8"/>
        <end position="148"/>
    </location>
</feature>
<dbReference type="STRING" id="1783.BST44_18755"/>
<reference evidence="2 3" key="1">
    <citation type="submission" date="2017-02" db="EMBL/GenBank/DDBJ databases">
        <title>The new phylogeny of genus Mycobacterium.</title>
        <authorList>
            <person name="Tortoli E."/>
            <person name="Trovato A."/>
            <person name="Cirillo D.M."/>
        </authorList>
    </citation>
    <scope>NUCLEOTIDE SEQUENCE [LARGE SCALE GENOMIC DNA]</scope>
    <source>
        <strain evidence="2 3">DSM 43992</strain>
    </source>
</reference>
<protein>
    <recommendedName>
        <fullName evidence="1">Endoribonuclease L-PSP/chorismate mutase-like domain-containing protein</fullName>
    </recommendedName>
</protein>
<accession>A0A1X0KBR2</accession>
<proteinExistence type="predicted"/>
<evidence type="ECO:0000313" key="2">
    <source>
        <dbReference type="EMBL" id="ORB72614.1"/>
    </source>
</evidence>
<dbReference type="EMBL" id="MVIJ01000030">
    <property type="protein sequence ID" value="ORB72614.1"/>
    <property type="molecule type" value="Genomic_DNA"/>
</dbReference>